<evidence type="ECO:0000313" key="7">
    <source>
        <dbReference type="EMBL" id="OAJ63427.1"/>
    </source>
</evidence>
<dbReference type="InterPro" id="IPR016160">
    <property type="entry name" value="Ald_DH_CS_CYS"/>
</dbReference>
<keyword evidence="2 4" id="KW-0560">Oxidoreductase</keyword>
<dbReference type="InterPro" id="IPR016161">
    <property type="entry name" value="Ald_DH/histidinol_DH"/>
</dbReference>
<dbReference type="InterPro" id="IPR016162">
    <property type="entry name" value="Ald_DH_N"/>
</dbReference>
<dbReference type="PROSITE" id="PS00070">
    <property type="entry name" value="ALDEHYDE_DEHYDR_CYS"/>
    <property type="match status" value="1"/>
</dbReference>
<evidence type="ECO:0000256" key="3">
    <source>
        <dbReference type="PROSITE-ProRule" id="PRU10007"/>
    </source>
</evidence>
<dbReference type="Proteomes" id="UP000078116">
    <property type="component" value="Unassembled WGS sequence"/>
</dbReference>
<dbReference type="Gene3D" id="3.40.309.10">
    <property type="entry name" value="Aldehyde Dehydrogenase, Chain A, domain 2"/>
    <property type="match status" value="1"/>
</dbReference>
<feature type="active site" evidence="3">
    <location>
        <position position="274"/>
    </location>
</feature>
<dbReference type="GO" id="GO:0016620">
    <property type="term" value="F:oxidoreductase activity, acting on the aldehyde or oxo group of donors, NAD or NADP as acceptor"/>
    <property type="evidence" value="ECO:0007669"/>
    <property type="project" value="InterPro"/>
</dbReference>
<evidence type="ECO:0000259" key="5">
    <source>
        <dbReference type="Pfam" id="PF00171"/>
    </source>
</evidence>
<dbReference type="PANTHER" id="PTHR11699">
    <property type="entry name" value="ALDEHYDE DEHYDROGENASE-RELATED"/>
    <property type="match status" value="1"/>
</dbReference>
<gene>
    <name evidence="7" type="ORF">A6V36_18240</name>
    <name evidence="6" type="ORF">A6V37_10420</name>
</gene>
<dbReference type="EMBL" id="LXJZ01000020">
    <property type="protein sequence ID" value="OAJ63427.1"/>
    <property type="molecule type" value="Genomic_DNA"/>
</dbReference>
<evidence type="ECO:0000313" key="9">
    <source>
        <dbReference type="Proteomes" id="UP000078116"/>
    </source>
</evidence>
<dbReference type="InterPro" id="IPR029510">
    <property type="entry name" value="Ald_DH_CS_GLU"/>
</dbReference>
<dbReference type="PROSITE" id="PS00687">
    <property type="entry name" value="ALDEHYDE_DEHYDR_GLU"/>
    <property type="match status" value="1"/>
</dbReference>
<dbReference type="InterPro" id="IPR015590">
    <property type="entry name" value="Aldehyde_DH_dom"/>
</dbReference>
<evidence type="ECO:0000256" key="1">
    <source>
        <dbReference type="ARBA" id="ARBA00009986"/>
    </source>
</evidence>
<evidence type="ECO:0000313" key="8">
    <source>
        <dbReference type="Proteomes" id="UP000077961"/>
    </source>
</evidence>
<evidence type="ECO:0000256" key="2">
    <source>
        <dbReference type="ARBA" id="ARBA00023002"/>
    </source>
</evidence>
<evidence type="ECO:0000256" key="4">
    <source>
        <dbReference type="RuleBase" id="RU003345"/>
    </source>
</evidence>
<comment type="caution">
    <text evidence="6">The sequence shown here is derived from an EMBL/GenBank/DDBJ whole genome shotgun (WGS) entry which is preliminary data.</text>
</comment>
<accession>A0A1A9MXC4</accession>
<dbReference type="Pfam" id="PF00171">
    <property type="entry name" value="Aldedh"/>
    <property type="match status" value="1"/>
</dbReference>
<dbReference type="STRING" id="1462993.A6V36_18240"/>
<dbReference type="AlphaFoldDB" id="A0A1A9MXC4"/>
<organism evidence="6 9">
    <name type="scientific">Paraburkholderia ginsengiterrae</name>
    <dbReference type="NCBI Taxonomy" id="1462993"/>
    <lineage>
        <taxon>Bacteria</taxon>
        <taxon>Pseudomonadati</taxon>
        <taxon>Pseudomonadota</taxon>
        <taxon>Betaproteobacteria</taxon>
        <taxon>Burkholderiales</taxon>
        <taxon>Burkholderiaceae</taxon>
        <taxon>Paraburkholderia</taxon>
    </lineage>
</organism>
<reference evidence="8 9" key="1">
    <citation type="submission" date="2016-04" db="EMBL/GenBank/DDBJ databases">
        <title>Reclassification of Paraburkholderia panaciterrae (Farh et al. 2015) Dobritsa &amp; Samadpour 2016 as a later homotypic synonym of Paraburkholderia ginsengiterrae (Farh et al. 2015) Dobritsa &amp; Samadpour 2016.</title>
        <authorList>
            <person name="Dobritsa A.P."/>
            <person name="Kutumbaka K."/>
            <person name="Samadpour M."/>
        </authorList>
    </citation>
    <scope>NUCLEOTIDE SEQUENCE [LARGE SCALE GENOMIC DNA]</scope>
    <source>
        <strain evidence="6 9">DCY85</strain>
        <strain evidence="7 8">DCY85-1</strain>
    </source>
</reference>
<dbReference type="FunFam" id="3.40.605.10:FF:000007">
    <property type="entry name" value="NAD/NADP-dependent betaine aldehyde dehydrogenase"/>
    <property type="match status" value="1"/>
</dbReference>
<protein>
    <submittedName>
        <fullName evidence="6">Betaine-aldehyde dehydrogenase</fullName>
    </submittedName>
</protein>
<sequence>MSTDVSGWSELIGDAARRFALRRHRLFINGAWQDAADGGTFETLDPASGTVVTSVADAGPADIDAAVRAARSALEAVTWKKMTPIDRGRLLNRLADLIESNAQELAELESLDNGKPLSAALNGDVAGTAKIFRYFAGWPSKLEGATIPVSPSGGRTFLNYTRSEPVGVCGLIVPWNFPLSMAAWKLAPALAAGCGCILKPAEQTPLTALRLAELIDEAGFPAGIVNVMTGRGATAGAALVAHPGVDKIAFTGSTQVGKSIARQCADSLKRVTLELGGKSPNIILPDADPAEVAEAAAAAIFYNQGQVCTAGSRLYIHKKHFDRVVADIASKAQSIRIGPGLEAGTQMGPLVSSLQHQRVSDYVSIGRNEGGTTITGGGRPHDRPEGYFFEPTVFVDTRDGARIVKEEIFGPVLTAMPWDDIDDLVNRANDSPFGLAAGIWTRDVKEAHRLAAQLKAGTVWVNCYNVTDPASPFGGFKESGWGRELGRKGIENYLETKSVWINVD</sequence>
<proteinExistence type="inferred from homology"/>
<name>A0A1A9MXC4_9BURK</name>
<feature type="domain" description="Aldehyde dehydrogenase" evidence="5">
    <location>
        <begin position="32"/>
        <end position="499"/>
    </location>
</feature>
<dbReference type="EMBL" id="LXKA01000382">
    <property type="protein sequence ID" value="OAJ52064.1"/>
    <property type="molecule type" value="Genomic_DNA"/>
</dbReference>
<dbReference type="SUPFAM" id="SSF53720">
    <property type="entry name" value="ALDH-like"/>
    <property type="match status" value="1"/>
</dbReference>
<keyword evidence="8" id="KW-1185">Reference proteome</keyword>
<evidence type="ECO:0000313" key="6">
    <source>
        <dbReference type="EMBL" id="OAJ52064.1"/>
    </source>
</evidence>
<dbReference type="FunFam" id="3.40.309.10:FF:000012">
    <property type="entry name" value="Betaine aldehyde dehydrogenase"/>
    <property type="match status" value="1"/>
</dbReference>
<dbReference type="OrthoDB" id="6187633at2"/>
<dbReference type="RefSeq" id="WP_064265092.1">
    <property type="nucleotide sequence ID" value="NZ_LXJZ01000020.1"/>
</dbReference>
<dbReference type="InterPro" id="IPR016163">
    <property type="entry name" value="Ald_DH_C"/>
</dbReference>
<dbReference type="Gene3D" id="3.40.605.10">
    <property type="entry name" value="Aldehyde Dehydrogenase, Chain A, domain 1"/>
    <property type="match status" value="1"/>
</dbReference>
<comment type="similarity">
    <text evidence="1 4">Belongs to the aldehyde dehydrogenase family.</text>
</comment>
<dbReference type="Proteomes" id="UP000077961">
    <property type="component" value="Unassembled WGS sequence"/>
</dbReference>